<proteinExistence type="predicted"/>
<gene>
    <name evidence="1" type="ORF">E4K66_30920</name>
</gene>
<dbReference type="OrthoDB" id="8240049at2"/>
<name>A0A4Y9KTH8_9BRAD</name>
<keyword evidence="2" id="KW-1185">Reference proteome</keyword>
<organism evidence="1 2">
    <name type="scientific">Bradyrhizobium frederickii</name>
    <dbReference type="NCBI Taxonomy" id="2560054"/>
    <lineage>
        <taxon>Bacteria</taxon>
        <taxon>Pseudomonadati</taxon>
        <taxon>Pseudomonadota</taxon>
        <taxon>Alphaproteobacteria</taxon>
        <taxon>Hyphomicrobiales</taxon>
        <taxon>Nitrobacteraceae</taxon>
        <taxon>Bradyrhizobium</taxon>
    </lineage>
</organism>
<sequence length="161" mass="17522">MTKPQAKPKDLSAADFALQLKLHGFLHLRAEGRFADVRAKGCPRTEPVMRGKRLDRQATLDALLRDRKARQDAAAAAEALQIERERTASLIAPQALPAARASLEGAAAIAQLAEDFITITTRNEGAALPDLVRMGWRKSQVFEHADAARNLAYSRQNGAAV</sequence>
<dbReference type="AlphaFoldDB" id="A0A4Y9KTH8"/>
<evidence type="ECO:0000313" key="2">
    <source>
        <dbReference type="Proteomes" id="UP000298225"/>
    </source>
</evidence>
<reference evidence="1 2" key="1">
    <citation type="submission" date="2019-03" db="EMBL/GenBank/DDBJ databases">
        <title>Bradyrhizobium strains diversity isolated from Chamaecrista fasciculata.</title>
        <authorList>
            <person name="Urquiaga M.C.O."/>
            <person name="Hungria M."/>
            <person name="Delamuta J.R.M."/>
        </authorList>
    </citation>
    <scope>NUCLEOTIDE SEQUENCE [LARGE SCALE GENOMIC DNA]</scope>
    <source>
        <strain evidence="1 2">CNPSo 3424</strain>
    </source>
</reference>
<protein>
    <submittedName>
        <fullName evidence="1">Phospholipase</fullName>
    </submittedName>
</protein>
<dbReference type="Proteomes" id="UP000298225">
    <property type="component" value="Unassembled WGS sequence"/>
</dbReference>
<comment type="caution">
    <text evidence="1">The sequence shown here is derived from an EMBL/GenBank/DDBJ whole genome shotgun (WGS) entry which is preliminary data.</text>
</comment>
<dbReference type="EMBL" id="SPQU01000020">
    <property type="protein sequence ID" value="TFV34640.1"/>
    <property type="molecule type" value="Genomic_DNA"/>
</dbReference>
<evidence type="ECO:0000313" key="1">
    <source>
        <dbReference type="EMBL" id="TFV34640.1"/>
    </source>
</evidence>
<accession>A0A4Y9KTH8</accession>